<dbReference type="Proteomes" id="UP000051006">
    <property type="component" value="Unassembled WGS sequence"/>
</dbReference>
<dbReference type="EMBL" id="JQCF01000006">
    <property type="protein sequence ID" value="KRN99930.1"/>
    <property type="molecule type" value="Genomic_DNA"/>
</dbReference>
<dbReference type="AlphaFoldDB" id="A0A0R2LKT8"/>
<dbReference type="PATRIC" id="fig|993692.3.peg.2303"/>
<dbReference type="Gene3D" id="3.90.1680.10">
    <property type="entry name" value="SOS response associated peptidase-like"/>
    <property type="match status" value="1"/>
</dbReference>
<dbReference type="InterPro" id="IPR036590">
    <property type="entry name" value="SRAP-like"/>
</dbReference>
<keyword evidence="2 8" id="KW-0645">Protease</keyword>
<dbReference type="GO" id="GO:0016829">
    <property type="term" value="F:lyase activity"/>
    <property type="evidence" value="ECO:0007669"/>
    <property type="project" value="UniProtKB-KW"/>
</dbReference>
<proteinExistence type="inferred from homology"/>
<dbReference type="SUPFAM" id="SSF143081">
    <property type="entry name" value="BB1717-like"/>
    <property type="match status" value="1"/>
</dbReference>
<sequence length="206" mass="23819">MFVKLEQNVLAFLFGGSVMCGRYMFQPDQNAEIKRIYDLATAAGYHPKTGEVFPTDETALIIAGERQVKVVTMKWGFPGFKEGQSIINARSETVPQKKMFVDSFLNRRCVYPTTGFFEWNKAKQKYKFNFSNDPETLFIAGCYNYFNDMPQSILFTTEPNESMIQIHDRMPLILAKNQINAWIYNDEFANDFLHNTMPQLISQAEE</sequence>
<evidence type="ECO:0000313" key="9">
    <source>
        <dbReference type="EMBL" id="KRN99930.1"/>
    </source>
</evidence>
<comment type="similarity">
    <text evidence="1 8">Belongs to the SOS response-associated peptidase family.</text>
</comment>
<evidence type="ECO:0000256" key="6">
    <source>
        <dbReference type="ARBA" id="ARBA00023125"/>
    </source>
</evidence>
<evidence type="ECO:0000256" key="5">
    <source>
        <dbReference type="ARBA" id="ARBA00023124"/>
    </source>
</evidence>
<dbReference type="GO" id="GO:0106300">
    <property type="term" value="P:protein-DNA covalent cross-linking repair"/>
    <property type="evidence" value="ECO:0007669"/>
    <property type="project" value="InterPro"/>
</dbReference>
<dbReference type="PANTHER" id="PTHR13604">
    <property type="entry name" value="DC12-RELATED"/>
    <property type="match status" value="1"/>
</dbReference>
<keyword evidence="7" id="KW-0456">Lyase</keyword>
<keyword evidence="4 8" id="KW-0378">Hydrolase</keyword>
<dbReference type="GO" id="GO:0003697">
    <property type="term" value="F:single-stranded DNA binding"/>
    <property type="evidence" value="ECO:0007669"/>
    <property type="project" value="InterPro"/>
</dbReference>
<keyword evidence="10" id="KW-1185">Reference proteome</keyword>
<gene>
    <name evidence="9" type="ORF">IV57_GL002263</name>
</gene>
<evidence type="ECO:0000256" key="3">
    <source>
        <dbReference type="ARBA" id="ARBA00022763"/>
    </source>
</evidence>
<dbReference type="PANTHER" id="PTHR13604:SF0">
    <property type="entry name" value="ABASIC SITE PROCESSING PROTEIN HMCES"/>
    <property type="match status" value="1"/>
</dbReference>
<dbReference type="GO" id="GO:0008233">
    <property type="term" value="F:peptidase activity"/>
    <property type="evidence" value="ECO:0007669"/>
    <property type="project" value="UniProtKB-KW"/>
</dbReference>
<dbReference type="InterPro" id="IPR003738">
    <property type="entry name" value="SRAP"/>
</dbReference>
<dbReference type="EC" id="3.4.-.-" evidence="8"/>
<organism evidence="9 10">
    <name type="scientific">Companilactobacillus kimchiensis</name>
    <dbReference type="NCBI Taxonomy" id="993692"/>
    <lineage>
        <taxon>Bacteria</taxon>
        <taxon>Bacillati</taxon>
        <taxon>Bacillota</taxon>
        <taxon>Bacilli</taxon>
        <taxon>Lactobacillales</taxon>
        <taxon>Lactobacillaceae</taxon>
        <taxon>Companilactobacillus</taxon>
    </lineage>
</organism>
<reference evidence="9 10" key="1">
    <citation type="journal article" date="2015" name="Genome Announc.">
        <title>Expanding the biotechnology potential of lactobacilli through comparative genomics of 213 strains and associated genera.</title>
        <authorList>
            <person name="Sun Z."/>
            <person name="Harris H.M."/>
            <person name="McCann A."/>
            <person name="Guo C."/>
            <person name="Argimon S."/>
            <person name="Zhang W."/>
            <person name="Yang X."/>
            <person name="Jeffery I.B."/>
            <person name="Cooney J.C."/>
            <person name="Kagawa T.F."/>
            <person name="Liu W."/>
            <person name="Song Y."/>
            <person name="Salvetti E."/>
            <person name="Wrobel A."/>
            <person name="Rasinkangas P."/>
            <person name="Parkhill J."/>
            <person name="Rea M.C."/>
            <person name="O'Sullivan O."/>
            <person name="Ritari J."/>
            <person name="Douillard F.P."/>
            <person name="Paul Ross R."/>
            <person name="Yang R."/>
            <person name="Briner A.E."/>
            <person name="Felis G.E."/>
            <person name="de Vos W.M."/>
            <person name="Barrangou R."/>
            <person name="Klaenhammer T.R."/>
            <person name="Caufield P.W."/>
            <person name="Cui Y."/>
            <person name="Zhang H."/>
            <person name="O'Toole P.W."/>
        </authorList>
    </citation>
    <scope>NUCLEOTIDE SEQUENCE [LARGE SCALE GENOMIC DNA]</scope>
    <source>
        <strain evidence="9 10">DSM 24716</strain>
    </source>
</reference>
<keyword evidence="3" id="KW-0227">DNA damage</keyword>
<evidence type="ECO:0000313" key="10">
    <source>
        <dbReference type="Proteomes" id="UP000051006"/>
    </source>
</evidence>
<dbReference type="Pfam" id="PF02586">
    <property type="entry name" value="SRAP"/>
    <property type="match status" value="1"/>
</dbReference>
<keyword evidence="5" id="KW-0190">Covalent protein-DNA linkage</keyword>
<name>A0A0R2LKT8_9LACO</name>
<protein>
    <recommendedName>
        <fullName evidence="8">Abasic site processing protein</fullName>
        <ecNumber evidence="8">3.4.-.-</ecNumber>
    </recommendedName>
</protein>
<evidence type="ECO:0000256" key="2">
    <source>
        <dbReference type="ARBA" id="ARBA00022670"/>
    </source>
</evidence>
<accession>A0A0R2LKT8</accession>
<dbReference type="STRING" id="993692.IV57_GL002263"/>
<evidence type="ECO:0000256" key="4">
    <source>
        <dbReference type="ARBA" id="ARBA00022801"/>
    </source>
</evidence>
<evidence type="ECO:0000256" key="7">
    <source>
        <dbReference type="ARBA" id="ARBA00023239"/>
    </source>
</evidence>
<keyword evidence="6" id="KW-0238">DNA-binding</keyword>
<evidence type="ECO:0000256" key="8">
    <source>
        <dbReference type="RuleBase" id="RU364100"/>
    </source>
</evidence>
<evidence type="ECO:0000256" key="1">
    <source>
        <dbReference type="ARBA" id="ARBA00008136"/>
    </source>
</evidence>
<dbReference type="GO" id="GO:0006508">
    <property type="term" value="P:proteolysis"/>
    <property type="evidence" value="ECO:0007669"/>
    <property type="project" value="UniProtKB-KW"/>
</dbReference>
<comment type="caution">
    <text evidence="9">The sequence shown here is derived from an EMBL/GenBank/DDBJ whole genome shotgun (WGS) entry which is preliminary data.</text>
</comment>